<dbReference type="CDD" id="cd04182">
    <property type="entry name" value="GT_2_like_f"/>
    <property type="match status" value="1"/>
</dbReference>
<reference evidence="2 3" key="1">
    <citation type="submission" date="2010-07" db="EMBL/GenBank/DDBJ databases">
        <title>The draft genome of Paenibacillus curdlanolyticus YK9.</title>
        <authorList>
            <consortium name="US DOE Joint Genome Institute (JGI-PGF)"/>
            <person name="Lucas S."/>
            <person name="Copeland A."/>
            <person name="Lapidus A."/>
            <person name="Cheng J.-F."/>
            <person name="Bruce D."/>
            <person name="Goodwin L."/>
            <person name="Pitluck S."/>
            <person name="Land M.L."/>
            <person name="Hauser L."/>
            <person name="Chang Y.-J."/>
            <person name="Jeffries C."/>
            <person name="Anderson I.J."/>
            <person name="Johnson E."/>
            <person name="Loganathan U."/>
            <person name="Mulhopadhyay B."/>
            <person name="Kyrpides N."/>
            <person name="Woyke T.J."/>
        </authorList>
    </citation>
    <scope>NUCLEOTIDE SEQUENCE [LARGE SCALE GENOMIC DNA]</scope>
    <source>
        <strain evidence="2 3">YK9</strain>
    </source>
</reference>
<dbReference type="RefSeq" id="WP_006039785.1">
    <property type="nucleotide sequence ID" value="NZ_AEDD01000011.1"/>
</dbReference>
<feature type="domain" description="MobA-like NTP transferase" evidence="1">
    <location>
        <begin position="6"/>
        <end position="176"/>
    </location>
</feature>
<dbReference type="PANTHER" id="PTHR43777:SF1">
    <property type="entry name" value="MOLYBDENUM COFACTOR CYTIDYLYLTRANSFERASE"/>
    <property type="match status" value="1"/>
</dbReference>
<protein>
    <submittedName>
        <fullName evidence="2">Xanthine dehydrogenase subunit B</fullName>
    </submittedName>
</protein>
<dbReference type="InterPro" id="IPR025877">
    <property type="entry name" value="MobA-like_NTP_Trfase"/>
</dbReference>
<gene>
    <name evidence="2" type="ORF">PaecuDRAFT_3799</name>
</gene>
<dbReference type="EMBL" id="AEDD01000011">
    <property type="protein sequence ID" value="EFM09262.1"/>
    <property type="molecule type" value="Genomic_DNA"/>
</dbReference>
<name>E0IDQ8_9BACL</name>
<dbReference type="GO" id="GO:0016779">
    <property type="term" value="F:nucleotidyltransferase activity"/>
    <property type="evidence" value="ECO:0007669"/>
    <property type="project" value="UniProtKB-ARBA"/>
</dbReference>
<accession>E0IDQ8</accession>
<evidence type="ECO:0000313" key="3">
    <source>
        <dbReference type="Proteomes" id="UP000005387"/>
    </source>
</evidence>
<dbReference type="STRING" id="717606.PaecuDRAFT_3799"/>
<dbReference type="Proteomes" id="UP000005387">
    <property type="component" value="Unassembled WGS sequence"/>
</dbReference>
<dbReference type="InterPro" id="IPR029044">
    <property type="entry name" value="Nucleotide-diphossugar_trans"/>
</dbReference>
<evidence type="ECO:0000313" key="2">
    <source>
        <dbReference type="EMBL" id="EFM09262.1"/>
    </source>
</evidence>
<dbReference type="SUPFAM" id="SSF53448">
    <property type="entry name" value="Nucleotide-diphospho-sugar transferases"/>
    <property type="match status" value="1"/>
</dbReference>
<dbReference type="Gene3D" id="3.90.550.10">
    <property type="entry name" value="Spore Coat Polysaccharide Biosynthesis Protein SpsA, Chain A"/>
    <property type="match status" value="1"/>
</dbReference>
<evidence type="ECO:0000259" key="1">
    <source>
        <dbReference type="Pfam" id="PF12804"/>
    </source>
</evidence>
<dbReference type="AlphaFoldDB" id="E0IDQ8"/>
<dbReference type="Pfam" id="PF12804">
    <property type="entry name" value="NTP_transf_3"/>
    <property type="match status" value="1"/>
</dbReference>
<organism evidence="2 3">
    <name type="scientific">Paenibacillus curdlanolyticus YK9</name>
    <dbReference type="NCBI Taxonomy" id="717606"/>
    <lineage>
        <taxon>Bacteria</taxon>
        <taxon>Bacillati</taxon>
        <taxon>Bacillota</taxon>
        <taxon>Bacilli</taxon>
        <taxon>Bacillales</taxon>
        <taxon>Paenibacillaceae</taxon>
        <taxon>Paenibacillus</taxon>
    </lineage>
</organism>
<sequence length="208" mass="22392">MTTIVGLLLAAGASSRMGQSKLALEWPGTSETVGARCLRLLQSAVSVSLVVVRPEQPLSWMRPSLAPAGLDKERLRILPCANAAEGLSASLRMGVSAAGAMGADAVLVMLADQPFVTEEVLASLVRRYGDGSELDWVAATDGEGPKPPIVLSKRLFEQVETLRGDEGARRIVRQQSSLRGELVLVDEACFFDIDTPEQWAEAKRRYIS</sequence>
<keyword evidence="3" id="KW-1185">Reference proteome</keyword>
<dbReference type="PANTHER" id="PTHR43777">
    <property type="entry name" value="MOLYBDENUM COFACTOR CYTIDYLYLTRANSFERASE"/>
    <property type="match status" value="1"/>
</dbReference>
<dbReference type="eggNOG" id="COG2068">
    <property type="taxonomic scope" value="Bacteria"/>
</dbReference>
<proteinExistence type="predicted"/>
<dbReference type="OrthoDB" id="285216at2"/>